<dbReference type="RefSeq" id="WP_021249211.1">
    <property type="nucleotide sequence ID" value="NZ_ATJV01000051.1"/>
</dbReference>
<dbReference type="EMBL" id="ATJV01000051">
    <property type="protein sequence ID" value="EPZ15723.1"/>
    <property type="molecule type" value="Genomic_DNA"/>
</dbReference>
<dbReference type="OrthoDB" id="5621705at2"/>
<keyword evidence="4" id="KW-1185">Reference proteome</keyword>
<evidence type="ECO:0000313" key="3">
    <source>
        <dbReference type="EMBL" id="EPZ15723.1"/>
    </source>
</evidence>
<dbReference type="PATRIC" id="fig|1348657.5.peg.1789"/>
<feature type="transmembrane region" description="Helical" evidence="2">
    <location>
        <begin position="171"/>
        <end position="198"/>
    </location>
</feature>
<accession>T0AYQ9</accession>
<sequence length="269" mass="29123">MAQPSDTPPPPAPAREEPGPPFPVVRVVSIGAPLRWIARGASDLKACAIPSLFYGFCFAAMGLLLTVIFRHAYQYTSALTSGFLLLGPFLAMGTYELSRRRERGEPCALLPTLTVWRRNASNIGVFAVVLGVIFLVWARASLVIFALFYTGEMPSLAGFVAQIVSMQNLDFLAAYFGVGLIFAFVAFAASVVSIPLMLDRNQDAVSSMIASFAALLRNPGAMLVWAALIVSLTLIGFLTFHVGLVVMMPLIGHATWHAYRDLVEPLAQK</sequence>
<keyword evidence="2" id="KW-0812">Transmembrane</keyword>
<protein>
    <recommendedName>
        <fullName evidence="5">DUF2189 domain-containing protein</fullName>
    </recommendedName>
</protein>
<keyword evidence="2" id="KW-1133">Transmembrane helix</keyword>
<evidence type="ECO:0008006" key="5">
    <source>
        <dbReference type="Google" id="ProtNLM"/>
    </source>
</evidence>
<evidence type="ECO:0000256" key="2">
    <source>
        <dbReference type="SAM" id="Phobius"/>
    </source>
</evidence>
<dbReference type="InterPro" id="IPR018692">
    <property type="entry name" value="DUF2189"/>
</dbReference>
<dbReference type="Pfam" id="PF09955">
    <property type="entry name" value="DUF2189"/>
    <property type="match status" value="1"/>
</dbReference>
<evidence type="ECO:0000313" key="4">
    <source>
        <dbReference type="Proteomes" id="UP000015455"/>
    </source>
</evidence>
<keyword evidence="2" id="KW-0472">Membrane</keyword>
<dbReference type="AlphaFoldDB" id="T0AYQ9"/>
<feature type="transmembrane region" description="Helical" evidence="2">
    <location>
        <begin position="75"/>
        <end position="95"/>
    </location>
</feature>
<gene>
    <name evidence="3" type="ORF">M622_14530</name>
</gene>
<feature type="transmembrane region" description="Helical" evidence="2">
    <location>
        <begin position="49"/>
        <end position="69"/>
    </location>
</feature>
<feature type="region of interest" description="Disordered" evidence="1">
    <location>
        <begin position="1"/>
        <end position="20"/>
    </location>
</feature>
<proteinExistence type="predicted"/>
<dbReference type="eggNOG" id="COG5473">
    <property type="taxonomic scope" value="Bacteria"/>
</dbReference>
<dbReference type="Proteomes" id="UP000015455">
    <property type="component" value="Unassembled WGS sequence"/>
</dbReference>
<comment type="caution">
    <text evidence="3">The sequence shown here is derived from an EMBL/GenBank/DDBJ whole genome shotgun (WGS) entry which is preliminary data.</text>
</comment>
<reference evidence="3 4" key="1">
    <citation type="submission" date="2013-06" db="EMBL/GenBank/DDBJ databases">
        <title>Draft genome sequence of Thauera terpenica.</title>
        <authorList>
            <person name="Liu B."/>
            <person name="Frostegard A.H."/>
            <person name="Shapleigh J.P."/>
        </authorList>
    </citation>
    <scope>NUCLEOTIDE SEQUENCE [LARGE SCALE GENOMIC DNA]</scope>
    <source>
        <strain evidence="3 4">58Eu</strain>
    </source>
</reference>
<evidence type="ECO:0000256" key="1">
    <source>
        <dbReference type="SAM" id="MobiDB-lite"/>
    </source>
</evidence>
<feature type="transmembrane region" description="Helical" evidence="2">
    <location>
        <begin position="123"/>
        <end position="151"/>
    </location>
</feature>
<organism evidence="3 4">
    <name type="scientific">Thauera terpenica 58Eu</name>
    <dbReference type="NCBI Taxonomy" id="1348657"/>
    <lineage>
        <taxon>Bacteria</taxon>
        <taxon>Pseudomonadati</taxon>
        <taxon>Pseudomonadota</taxon>
        <taxon>Betaproteobacteria</taxon>
        <taxon>Rhodocyclales</taxon>
        <taxon>Zoogloeaceae</taxon>
        <taxon>Thauera</taxon>
    </lineage>
</organism>
<dbReference type="STRING" id="1348657.M622_14530"/>
<feature type="transmembrane region" description="Helical" evidence="2">
    <location>
        <begin position="219"/>
        <end position="240"/>
    </location>
</feature>
<name>T0AYQ9_9RHOO</name>